<accession>F4RTE0</accession>
<dbReference type="InParanoid" id="F4RTE0"/>
<name>F4RTE0_MELLP</name>
<sequence length="127" mass="14331">MSFRAYLTIVVLCITMCFLTSMKSVNAVDCQGGYDTDDTTAFCTVDEQQINLHHCDPARCGHDNARFVSWKKCVPFYKQDGTAESTQNCVSYGHYGPNHYTCTNANNEYFLCPHKLKDAPFISCSRC</sequence>
<dbReference type="KEGG" id="mlr:MELLADRAFT_123272"/>
<protein>
    <submittedName>
        <fullName evidence="2">Secreted protein</fullName>
    </submittedName>
</protein>
<proteinExistence type="predicted"/>
<dbReference type="HOGENOM" id="CLU_150810_1_1_1"/>
<evidence type="ECO:0000313" key="2">
    <source>
        <dbReference type="EMBL" id="EGG04356.1"/>
    </source>
</evidence>
<evidence type="ECO:0000313" key="3">
    <source>
        <dbReference type="Proteomes" id="UP000001072"/>
    </source>
</evidence>
<dbReference type="VEuPathDB" id="FungiDB:MELLADRAFT_123272"/>
<feature type="signal peptide" evidence="1">
    <location>
        <begin position="1"/>
        <end position="27"/>
    </location>
</feature>
<dbReference type="RefSeq" id="XP_007412485.1">
    <property type="nucleotide sequence ID" value="XM_007412423.1"/>
</dbReference>
<keyword evidence="3" id="KW-1185">Reference proteome</keyword>
<dbReference type="OrthoDB" id="10413375at2759"/>
<dbReference type="EMBL" id="GL883119">
    <property type="protein sequence ID" value="EGG04356.1"/>
    <property type="molecule type" value="Genomic_DNA"/>
</dbReference>
<dbReference type="Proteomes" id="UP000001072">
    <property type="component" value="Unassembled WGS sequence"/>
</dbReference>
<keyword evidence="1" id="KW-0732">Signal</keyword>
<organism evidence="3">
    <name type="scientific">Melampsora larici-populina (strain 98AG31 / pathotype 3-4-7)</name>
    <name type="common">Poplar leaf rust fungus</name>
    <dbReference type="NCBI Taxonomy" id="747676"/>
    <lineage>
        <taxon>Eukaryota</taxon>
        <taxon>Fungi</taxon>
        <taxon>Dikarya</taxon>
        <taxon>Basidiomycota</taxon>
        <taxon>Pucciniomycotina</taxon>
        <taxon>Pucciniomycetes</taxon>
        <taxon>Pucciniales</taxon>
        <taxon>Melampsoraceae</taxon>
        <taxon>Melampsora</taxon>
    </lineage>
</organism>
<dbReference type="GeneID" id="18926325"/>
<feature type="chain" id="PRO_5003321772" evidence="1">
    <location>
        <begin position="28"/>
        <end position="127"/>
    </location>
</feature>
<evidence type="ECO:0000256" key="1">
    <source>
        <dbReference type="SAM" id="SignalP"/>
    </source>
</evidence>
<gene>
    <name evidence="2" type="ORF">MELLADRAFT_123272</name>
</gene>
<reference evidence="3" key="1">
    <citation type="journal article" date="2011" name="Proc. Natl. Acad. Sci. U.S.A.">
        <title>Obligate biotrophy features unraveled by the genomic analysis of rust fungi.</title>
        <authorList>
            <person name="Duplessis S."/>
            <person name="Cuomo C.A."/>
            <person name="Lin Y.-C."/>
            <person name="Aerts A."/>
            <person name="Tisserant E."/>
            <person name="Veneault-Fourrey C."/>
            <person name="Joly D.L."/>
            <person name="Hacquard S."/>
            <person name="Amselem J."/>
            <person name="Cantarel B.L."/>
            <person name="Chiu R."/>
            <person name="Coutinho P.M."/>
            <person name="Feau N."/>
            <person name="Field M."/>
            <person name="Frey P."/>
            <person name="Gelhaye E."/>
            <person name="Goldberg J."/>
            <person name="Grabherr M.G."/>
            <person name="Kodira C.D."/>
            <person name="Kohler A."/>
            <person name="Kuees U."/>
            <person name="Lindquist E.A."/>
            <person name="Lucas S.M."/>
            <person name="Mago R."/>
            <person name="Mauceli E."/>
            <person name="Morin E."/>
            <person name="Murat C."/>
            <person name="Pangilinan J.L."/>
            <person name="Park R."/>
            <person name="Pearson M."/>
            <person name="Quesneville H."/>
            <person name="Rouhier N."/>
            <person name="Sakthikumar S."/>
            <person name="Salamov A.A."/>
            <person name="Schmutz J."/>
            <person name="Selles B."/>
            <person name="Shapiro H."/>
            <person name="Tanguay P."/>
            <person name="Tuskan G.A."/>
            <person name="Henrissat B."/>
            <person name="Van de Peer Y."/>
            <person name="Rouze P."/>
            <person name="Ellis J.G."/>
            <person name="Dodds P.N."/>
            <person name="Schein J.E."/>
            <person name="Zhong S."/>
            <person name="Hamelin R.C."/>
            <person name="Grigoriev I.V."/>
            <person name="Szabo L.J."/>
            <person name="Martin F."/>
        </authorList>
    </citation>
    <scope>NUCLEOTIDE SEQUENCE [LARGE SCALE GENOMIC DNA]</scope>
    <source>
        <strain evidence="3">98AG31 / pathotype 3-4-7</strain>
    </source>
</reference>
<dbReference type="AlphaFoldDB" id="F4RTE0"/>